<gene>
    <name evidence="1" type="ORF">A3D59_02420</name>
</gene>
<dbReference type="InterPro" id="IPR036866">
    <property type="entry name" value="RibonucZ/Hydroxyglut_hydro"/>
</dbReference>
<dbReference type="Pfam" id="PF13483">
    <property type="entry name" value="Lactamase_B_3"/>
    <property type="match status" value="1"/>
</dbReference>
<evidence type="ECO:0008006" key="3">
    <source>
        <dbReference type="Google" id="ProtNLM"/>
    </source>
</evidence>
<dbReference type="PANTHER" id="PTHR42967:SF1">
    <property type="entry name" value="MBL FOLD METALLO-HYDROLASE"/>
    <property type="match status" value="1"/>
</dbReference>
<name>A0A1G2R2V7_9BACT</name>
<proteinExistence type="predicted"/>
<reference evidence="1 2" key="1">
    <citation type="journal article" date="2016" name="Nat. Commun.">
        <title>Thousands of microbial genomes shed light on interconnected biogeochemical processes in an aquifer system.</title>
        <authorList>
            <person name="Anantharaman K."/>
            <person name="Brown C.T."/>
            <person name="Hug L.A."/>
            <person name="Sharon I."/>
            <person name="Castelle C.J."/>
            <person name="Probst A.J."/>
            <person name="Thomas B.C."/>
            <person name="Singh A."/>
            <person name="Wilkins M.J."/>
            <person name="Karaoz U."/>
            <person name="Brodie E.L."/>
            <person name="Williams K.H."/>
            <person name="Hubbard S.S."/>
            <person name="Banfield J.F."/>
        </authorList>
    </citation>
    <scope>NUCLEOTIDE SEQUENCE [LARGE SCALE GENOMIC DNA]</scope>
</reference>
<dbReference type="PANTHER" id="PTHR42967">
    <property type="entry name" value="METAL DEPENDENT HYDROLASE"/>
    <property type="match status" value="1"/>
</dbReference>
<organism evidence="1 2">
    <name type="scientific">Candidatus Wildermuthbacteria bacterium RIFCSPHIGHO2_02_FULL_47_17</name>
    <dbReference type="NCBI Taxonomy" id="1802452"/>
    <lineage>
        <taxon>Bacteria</taxon>
        <taxon>Candidatus Wildermuthiibacteriota</taxon>
    </lineage>
</organism>
<dbReference type="Proteomes" id="UP000179258">
    <property type="component" value="Unassembled WGS sequence"/>
</dbReference>
<dbReference type="AlphaFoldDB" id="A0A1G2R2V7"/>
<evidence type="ECO:0000313" key="2">
    <source>
        <dbReference type="Proteomes" id="UP000179258"/>
    </source>
</evidence>
<comment type="caution">
    <text evidence="1">The sequence shown here is derived from an EMBL/GenBank/DDBJ whole genome shotgun (WGS) entry which is preliminary data.</text>
</comment>
<accession>A0A1G2R2V7</accession>
<evidence type="ECO:0000313" key="1">
    <source>
        <dbReference type="EMBL" id="OHA67195.1"/>
    </source>
</evidence>
<sequence length="218" mass="24223">MHIVWHGQSCFQVQVLRQKGEQTSLIIDPFSEEIGLRLPKISAADVVLVTHDHSDHNNKKGMGGSPFLIEGPGEYETREIFVEGIPSWHDNANGGERGGNTIYAIEAEDMRLCHLGDLGQKELTENQLERIGEADILMIPVGGVYTITASDAVKIIAQIEPRIVIPMHYAIPGLKVKLDGVDKFLKEMGVKSVEPQQKLLIKKKDLPQEETKVMLLKP</sequence>
<dbReference type="EMBL" id="MHTX01000044">
    <property type="protein sequence ID" value="OHA67195.1"/>
    <property type="molecule type" value="Genomic_DNA"/>
</dbReference>
<protein>
    <recommendedName>
        <fullName evidence="3">Lactamase</fullName>
    </recommendedName>
</protein>
<dbReference type="Gene3D" id="3.60.15.10">
    <property type="entry name" value="Ribonuclease Z/Hydroxyacylglutathione hydrolase-like"/>
    <property type="match status" value="1"/>
</dbReference>
<dbReference type="SUPFAM" id="SSF56281">
    <property type="entry name" value="Metallo-hydrolase/oxidoreductase"/>
    <property type="match status" value="1"/>
</dbReference>